<dbReference type="Proteomes" id="UP000824533">
    <property type="component" value="Linkage Group LG27"/>
</dbReference>
<accession>A0ACC1CFP5</accession>
<sequence length="848" mass="93586">MFCRCWVLWMLAASLAGASPERGEEAGSAGQEPVRRVRRRRLVSVSPVRSWSKDLSEATSRQLPVDWTPATIRLPAGSSRVAYADTEDVAAVVALPFFVVPVSADKKNTQGRIVSKDYISTNNLDRGGAKTRNTNLGGSRTLRPGLQPLELQQTGVPRPKTQPAPRTAVQQAGVSQAGVLQSGVQATDGRPASASQCAVHYRLRRKANDMAYTRISPSSMLLLQWFNKQKPTAPELPPAVIPDYGDAQRVPGYEAAEKLLPSSNDSPKEASSQTPQQVAQPQPSGTAQPLSPWQRTQTKAQPQPAWQTPLTPQKTAQTPPRPRFERSFSMRGRLTVPRADYTEPYRVWWNATTGAARVDLHGGATSAYRLILTNSLMQNVEVKIDRVSEPEKVMCAMTTPRLPQPSDRAPPGLPNTELFSFAGYQGSGPTPAERWTYTLVGEPGQYGGAPGEALVFYHELLVARPSENEMVIPLNNESGIADGACEETTITEQTETVDPLKEFTLPYRDPRYDNVLEQYIKDNLRQYEDDAEVAVRKNIIVQTSRRVNSGNRQGATFRVGLNLFGDRLKEELRALFGVRSTEADEAQEKEEEAAGATDGTVRRGRQAVPGRRLPARFDWRDLGGVTHVRFQGAECSSCWAFAVTGAVEGALFAKTGALVAMSEQAFVDCAHPYGANGCKGTWPAHAYDYAVDRGVRVLDEYPSYKEKVMQCVDRKVEPVTNIQGHVNVTKFQVRALKQAISEHSPTVVVIDAMCDSFVTYTKGVIEDNRWHKKRGLNHAVLAVGFDESRREPHFITKNSWSDKWGDGGYARLHGPSNACGVLTWPSYPVLEEEDVNWQLLPKNLTPPR</sequence>
<evidence type="ECO:0000313" key="2">
    <source>
        <dbReference type="Proteomes" id="UP000824533"/>
    </source>
</evidence>
<protein>
    <submittedName>
        <fullName evidence="1">Uncharacterized protein</fullName>
    </submittedName>
</protein>
<name>A0ACC1CFP5_9NEOP</name>
<evidence type="ECO:0000313" key="1">
    <source>
        <dbReference type="EMBL" id="KAJ0170399.1"/>
    </source>
</evidence>
<keyword evidence="2" id="KW-1185">Reference proteome</keyword>
<dbReference type="EMBL" id="CM034413">
    <property type="protein sequence ID" value="KAJ0170399.1"/>
    <property type="molecule type" value="Genomic_DNA"/>
</dbReference>
<reference evidence="1 2" key="1">
    <citation type="journal article" date="2021" name="Front. Genet.">
        <title>Chromosome-Level Genome Assembly Reveals Significant Gene Expansion in the Toll and IMD Signaling Pathways of Dendrolimus kikuchii.</title>
        <authorList>
            <person name="Zhou J."/>
            <person name="Wu P."/>
            <person name="Xiong Z."/>
            <person name="Liu N."/>
            <person name="Zhao N."/>
            <person name="Ji M."/>
            <person name="Qiu Y."/>
            <person name="Yang B."/>
        </authorList>
    </citation>
    <scope>NUCLEOTIDE SEQUENCE [LARGE SCALE GENOMIC DNA]</scope>
    <source>
        <strain evidence="1">Ann1</strain>
    </source>
</reference>
<proteinExistence type="predicted"/>
<organism evidence="1 2">
    <name type="scientific">Dendrolimus kikuchii</name>
    <dbReference type="NCBI Taxonomy" id="765133"/>
    <lineage>
        <taxon>Eukaryota</taxon>
        <taxon>Metazoa</taxon>
        <taxon>Ecdysozoa</taxon>
        <taxon>Arthropoda</taxon>
        <taxon>Hexapoda</taxon>
        <taxon>Insecta</taxon>
        <taxon>Pterygota</taxon>
        <taxon>Neoptera</taxon>
        <taxon>Endopterygota</taxon>
        <taxon>Lepidoptera</taxon>
        <taxon>Glossata</taxon>
        <taxon>Ditrysia</taxon>
        <taxon>Bombycoidea</taxon>
        <taxon>Lasiocampidae</taxon>
        <taxon>Dendrolimus</taxon>
    </lineage>
</organism>
<comment type="caution">
    <text evidence="1">The sequence shown here is derived from an EMBL/GenBank/DDBJ whole genome shotgun (WGS) entry which is preliminary data.</text>
</comment>
<gene>
    <name evidence="1" type="ORF">K1T71_013770</name>
</gene>